<proteinExistence type="predicted"/>
<dbReference type="AlphaFoldDB" id="A0A9D4G089"/>
<gene>
    <name evidence="2" type="ORF">DPMN_134732</name>
</gene>
<organism evidence="2 3">
    <name type="scientific">Dreissena polymorpha</name>
    <name type="common">Zebra mussel</name>
    <name type="synonym">Mytilus polymorpha</name>
    <dbReference type="NCBI Taxonomy" id="45954"/>
    <lineage>
        <taxon>Eukaryota</taxon>
        <taxon>Metazoa</taxon>
        <taxon>Spiralia</taxon>
        <taxon>Lophotrochozoa</taxon>
        <taxon>Mollusca</taxon>
        <taxon>Bivalvia</taxon>
        <taxon>Autobranchia</taxon>
        <taxon>Heteroconchia</taxon>
        <taxon>Euheterodonta</taxon>
        <taxon>Imparidentia</taxon>
        <taxon>Neoheterodontei</taxon>
        <taxon>Myida</taxon>
        <taxon>Dreissenoidea</taxon>
        <taxon>Dreissenidae</taxon>
        <taxon>Dreissena</taxon>
    </lineage>
</organism>
<comment type="caution">
    <text evidence="2">The sequence shown here is derived from an EMBL/GenBank/DDBJ whole genome shotgun (WGS) entry which is preliminary data.</text>
</comment>
<feature type="compositionally biased region" description="Acidic residues" evidence="1">
    <location>
        <begin position="95"/>
        <end position="138"/>
    </location>
</feature>
<dbReference type="Proteomes" id="UP000828390">
    <property type="component" value="Unassembled WGS sequence"/>
</dbReference>
<protein>
    <submittedName>
        <fullName evidence="2">Uncharacterized protein</fullName>
    </submittedName>
</protein>
<feature type="region of interest" description="Disordered" evidence="1">
    <location>
        <begin position="91"/>
        <end position="138"/>
    </location>
</feature>
<reference evidence="2" key="1">
    <citation type="journal article" date="2019" name="bioRxiv">
        <title>The Genome of the Zebra Mussel, Dreissena polymorpha: A Resource for Invasive Species Research.</title>
        <authorList>
            <person name="McCartney M.A."/>
            <person name="Auch B."/>
            <person name="Kono T."/>
            <person name="Mallez S."/>
            <person name="Zhang Y."/>
            <person name="Obille A."/>
            <person name="Becker A."/>
            <person name="Abrahante J.E."/>
            <person name="Garbe J."/>
            <person name="Badalamenti J.P."/>
            <person name="Herman A."/>
            <person name="Mangelson H."/>
            <person name="Liachko I."/>
            <person name="Sullivan S."/>
            <person name="Sone E.D."/>
            <person name="Koren S."/>
            <person name="Silverstein K.A.T."/>
            <person name="Beckman K.B."/>
            <person name="Gohl D.M."/>
        </authorList>
    </citation>
    <scope>NUCLEOTIDE SEQUENCE</scope>
    <source>
        <strain evidence="2">Duluth1</strain>
        <tissue evidence="2">Whole animal</tissue>
    </source>
</reference>
<evidence type="ECO:0000256" key="1">
    <source>
        <dbReference type="SAM" id="MobiDB-lite"/>
    </source>
</evidence>
<keyword evidence="3" id="KW-1185">Reference proteome</keyword>
<accession>A0A9D4G089</accession>
<reference evidence="2" key="2">
    <citation type="submission" date="2020-11" db="EMBL/GenBank/DDBJ databases">
        <authorList>
            <person name="McCartney M.A."/>
            <person name="Auch B."/>
            <person name="Kono T."/>
            <person name="Mallez S."/>
            <person name="Becker A."/>
            <person name="Gohl D.M."/>
            <person name="Silverstein K.A.T."/>
            <person name="Koren S."/>
            <person name="Bechman K.B."/>
            <person name="Herman A."/>
            <person name="Abrahante J.E."/>
            <person name="Garbe J."/>
        </authorList>
    </citation>
    <scope>NUCLEOTIDE SEQUENCE</scope>
    <source>
        <strain evidence="2">Duluth1</strain>
        <tissue evidence="2">Whole animal</tissue>
    </source>
</reference>
<dbReference type="EMBL" id="JAIWYP010000006">
    <property type="protein sequence ID" value="KAH3806411.1"/>
    <property type="molecule type" value="Genomic_DNA"/>
</dbReference>
<evidence type="ECO:0000313" key="2">
    <source>
        <dbReference type="EMBL" id="KAH3806411.1"/>
    </source>
</evidence>
<evidence type="ECO:0000313" key="3">
    <source>
        <dbReference type="Proteomes" id="UP000828390"/>
    </source>
</evidence>
<sequence length="138" mass="16052">MTRYGWHLPHDYFVQEELYARVDLPKAKNAVFLQVIGQCLRTYSVKYRGTYRDTVLPYHDIPRDGCGVIADLDENIEVDDYGLTMNIMIGCPNTMEEEEEEEDNDDDDDDDDDGDDDDDDDDDDNYDDDDDDDDDDEI</sequence>
<name>A0A9D4G089_DREPO</name>